<dbReference type="GO" id="GO:0005524">
    <property type="term" value="F:ATP binding"/>
    <property type="evidence" value="ECO:0007669"/>
    <property type="project" value="UniProtKB-KW"/>
</dbReference>
<evidence type="ECO:0000256" key="2">
    <source>
        <dbReference type="ARBA" id="ARBA00022448"/>
    </source>
</evidence>
<dbReference type="InterPro" id="IPR003439">
    <property type="entry name" value="ABC_transporter-like_ATP-bd"/>
</dbReference>
<dbReference type="FunFam" id="3.40.50.300:FF:000016">
    <property type="entry name" value="Oligopeptide ABC transporter ATP-binding component"/>
    <property type="match status" value="1"/>
</dbReference>
<keyword evidence="2" id="KW-0813">Transport</keyword>
<dbReference type="Pfam" id="PF08352">
    <property type="entry name" value="oligo_HPY"/>
    <property type="match status" value="1"/>
</dbReference>
<dbReference type="InterPro" id="IPR050319">
    <property type="entry name" value="ABC_transp_ATP-bind"/>
</dbReference>
<evidence type="ECO:0000313" key="7">
    <source>
        <dbReference type="Proteomes" id="UP000315677"/>
    </source>
</evidence>
<proteinExistence type="inferred from homology"/>
<dbReference type="PANTHER" id="PTHR43776:SF7">
    <property type="entry name" value="D,D-DIPEPTIDE TRANSPORT ATP-BINDING PROTEIN DDPF-RELATED"/>
    <property type="match status" value="1"/>
</dbReference>
<dbReference type="CDD" id="cd03257">
    <property type="entry name" value="ABC_NikE_OppD_transporters"/>
    <property type="match status" value="1"/>
</dbReference>
<dbReference type="EMBL" id="VFPA01000008">
    <property type="protein sequence ID" value="TQM01933.1"/>
    <property type="molecule type" value="Genomic_DNA"/>
</dbReference>
<dbReference type="GO" id="GO:0055085">
    <property type="term" value="P:transmembrane transport"/>
    <property type="evidence" value="ECO:0007669"/>
    <property type="project" value="UniProtKB-ARBA"/>
</dbReference>
<protein>
    <submittedName>
        <fullName evidence="6">Peptide/nickel transport system ATP-binding protein/oligopeptide transport system ATP-binding protein</fullName>
    </submittedName>
</protein>
<dbReference type="InterPro" id="IPR027417">
    <property type="entry name" value="P-loop_NTPase"/>
</dbReference>
<dbReference type="SMART" id="SM00382">
    <property type="entry name" value="AAA"/>
    <property type="match status" value="1"/>
</dbReference>
<sequence length="356" mass="38271">MTRSTRSVDREEKPVHVPVSAGEHLLRAQGLHKAFVLARDLLGRPVARTTAVDGIDLHVAHGETVGVVGESGSGKTTVGRMLARLLVPDAGRIELDGRDVTRVRGRELTALRRTLQVVFQDPYGSLDPTKPVGSAVTEPLVVHRLAGRRELPARAAELLDAVALDPVLAQRYPHELSGGQRQRAAIARAMALEPRLLVADEPTSALDLSTRSEILNLLLGLQRDRNLSIVLISHDFATVRHLAHRIVVMYRGRVIEQGPAEDLLAEPLHPYTGALLAAARAVRPDDAAPRERVALRSGRAARPEAPGGCAFYSRCPVAMDACAEADPALVDVGAGHSVACLHHDHRHGQQHAPTGA</sequence>
<dbReference type="RefSeq" id="WP_211367224.1">
    <property type="nucleotide sequence ID" value="NZ_VFPA01000008.1"/>
</dbReference>
<evidence type="ECO:0000256" key="1">
    <source>
        <dbReference type="ARBA" id="ARBA00005417"/>
    </source>
</evidence>
<comment type="similarity">
    <text evidence="1">Belongs to the ABC transporter superfamily.</text>
</comment>
<feature type="domain" description="ABC transporter" evidence="5">
    <location>
        <begin position="26"/>
        <end position="276"/>
    </location>
</feature>
<evidence type="ECO:0000256" key="4">
    <source>
        <dbReference type="ARBA" id="ARBA00022840"/>
    </source>
</evidence>
<keyword evidence="7" id="KW-1185">Reference proteome</keyword>
<accession>A0A543CXT7</accession>
<evidence type="ECO:0000256" key="3">
    <source>
        <dbReference type="ARBA" id="ARBA00022741"/>
    </source>
</evidence>
<dbReference type="InterPro" id="IPR017871">
    <property type="entry name" value="ABC_transporter-like_CS"/>
</dbReference>
<dbReference type="SUPFAM" id="SSF52540">
    <property type="entry name" value="P-loop containing nucleoside triphosphate hydrolases"/>
    <property type="match status" value="1"/>
</dbReference>
<dbReference type="PROSITE" id="PS00211">
    <property type="entry name" value="ABC_TRANSPORTER_1"/>
    <property type="match status" value="1"/>
</dbReference>
<dbReference type="PROSITE" id="PS50893">
    <property type="entry name" value="ABC_TRANSPORTER_2"/>
    <property type="match status" value="1"/>
</dbReference>
<evidence type="ECO:0000313" key="6">
    <source>
        <dbReference type="EMBL" id="TQM01933.1"/>
    </source>
</evidence>
<keyword evidence="4 6" id="KW-0067">ATP-binding</keyword>
<dbReference type="Gene3D" id="3.40.50.300">
    <property type="entry name" value="P-loop containing nucleotide triphosphate hydrolases"/>
    <property type="match status" value="1"/>
</dbReference>
<dbReference type="InterPro" id="IPR013563">
    <property type="entry name" value="Oligopep_ABC_C"/>
</dbReference>
<gene>
    <name evidence="6" type="ORF">FB558_8452</name>
</gene>
<organism evidence="6 7">
    <name type="scientific">Pseudonocardia kunmingensis</name>
    <dbReference type="NCBI Taxonomy" id="630975"/>
    <lineage>
        <taxon>Bacteria</taxon>
        <taxon>Bacillati</taxon>
        <taxon>Actinomycetota</taxon>
        <taxon>Actinomycetes</taxon>
        <taxon>Pseudonocardiales</taxon>
        <taxon>Pseudonocardiaceae</taxon>
        <taxon>Pseudonocardia</taxon>
    </lineage>
</organism>
<dbReference type="GO" id="GO:0015833">
    <property type="term" value="P:peptide transport"/>
    <property type="evidence" value="ECO:0007669"/>
    <property type="project" value="InterPro"/>
</dbReference>
<dbReference type="GO" id="GO:0016887">
    <property type="term" value="F:ATP hydrolysis activity"/>
    <property type="evidence" value="ECO:0007669"/>
    <property type="project" value="InterPro"/>
</dbReference>
<dbReference type="Pfam" id="PF00005">
    <property type="entry name" value="ABC_tran"/>
    <property type="match status" value="1"/>
</dbReference>
<dbReference type="Proteomes" id="UP000315677">
    <property type="component" value="Unassembled WGS sequence"/>
</dbReference>
<keyword evidence="3" id="KW-0547">Nucleotide-binding</keyword>
<dbReference type="NCBIfam" id="TIGR01727">
    <property type="entry name" value="oligo_HPY"/>
    <property type="match status" value="1"/>
</dbReference>
<evidence type="ECO:0000259" key="5">
    <source>
        <dbReference type="PROSITE" id="PS50893"/>
    </source>
</evidence>
<name>A0A543CXT7_9PSEU</name>
<dbReference type="AlphaFoldDB" id="A0A543CXT7"/>
<dbReference type="InterPro" id="IPR003593">
    <property type="entry name" value="AAA+_ATPase"/>
</dbReference>
<comment type="caution">
    <text evidence="6">The sequence shown here is derived from an EMBL/GenBank/DDBJ whole genome shotgun (WGS) entry which is preliminary data.</text>
</comment>
<reference evidence="6 7" key="1">
    <citation type="submission" date="2019-06" db="EMBL/GenBank/DDBJ databases">
        <title>Sequencing the genomes of 1000 actinobacteria strains.</title>
        <authorList>
            <person name="Klenk H.-P."/>
        </authorList>
    </citation>
    <scope>NUCLEOTIDE SEQUENCE [LARGE SCALE GENOMIC DNA]</scope>
    <source>
        <strain evidence="6 7">DSM 45301</strain>
    </source>
</reference>
<dbReference type="PANTHER" id="PTHR43776">
    <property type="entry name" value="TRANSPORT ATP-BINDING PROTEIN"/>
    <property type="match status" value="1"/>
</dbReference>